<feature type="compositionally biased region" description="Low complexity" evidence="1">
    <location>
        <begin position="417"/>
        <end position="433"/>
    </location>
</feature>
<dbReference type="AlphaFoldDB" id="A0A0G4NIE6"/>
<dbReference type="InterPro" id="IPR050168">
    <property type="entry name" value="AAA_ATPase_domain"/>
</dbReference>
<dbReference type="PANTHER" id="PTHR23077:SF9">
    <property type="entry name" value="PEROXISOMAL ATPASE PEX6"/>
    <property type="match status" value="1"/>
</dbReference>
<evidence type="ECO:0000313" key="2">
    <source>
        <dbReference type="EMBL" id="CRK46193.1"/>
    </source>
</evidence>
<dbReference type="Pfam" id="PF23120">
    <property type="entry name" value="PEX6_N"/>
    <property type="match status" value="1"/>
</dbReference>
<reference evidence="3" key="1">
    <citation type="submission" date="2015-05" db="EMBL/GenBank/DDBJ databases">
        <authorList>
            <person name="Fogelqvist Johan"/>
        </authorList>
    </citation>
    <scope>NUCLEOTIDE SEQUENCE [LARGE SCALE GENOMIC DNA]</scope>
</reference>
<dbReference type="PANTHER" id="PTHR23077">
    <property type="entry name" value="AAA-FAMILY ATPASE"/>
    <property type="match status" value="1"/>
</dbReference>
<protein>
    <submittedName>
        <fullName evidence="2">Uncharacterized protein</fullName>
    </submittedName>
</protein>
<feature type="region of interest" description="Disordered" evidence="1">
    <location>
        <begin position="172"/>
        <end position="195"/>
    </location>
</feature>
<proteinExistence type="predicted"/>
<dbReference type="GO" id="GO:0005829">
    <property type="term" value="C:cytosol"/>
    <property type="evidence" value="ECO:0007669"/>
    <property type="project" value="TreeGrafter"/>
</dbReference>
<dbReference type="Gene3D" id="1.10.8.60">
    <property type="match status" value="1"/>
</dbReference>
<sequence>ESNCSFRFSRSYIPIMASAILAKRRRRRRRADKPAAAATLLLDGNVKGDVGFLSDDLFADLFPQLSNSSSDDIQHVAIAPWAPTASPTKTAWTLVPVLKNPELGPSILQFSPRSLALQSFRTALQHLAPSKLMGNARGGIEILVLDAVALPLDTVFVNLEKESIKRLEQGEGHFFNSHPDHDTKAKAKGRTATSPEDHLTEALRVALGNVAVIHSGDQFLLPLPPHPVTHVPPNGGEIVMCEPYNQGILTPDTKIVLMRGNVRAKSGRTPAAMAVFQKARDARPCLKILEAVTRKFTLHPSLSLDRVASQLPYHYTGADYYALCSDAMLKAITRQTSSVDAKVAAINATRGPDQHPISTANFFDHHATAEDIAVVVTEEDFLAADRELVPSVSAGELARYETMRRSFEGPAQKEGQGAEVARPGGGAARAVSGESVASSKGKGKAPARDKGKVKALAVDSDDDEDRAPNGRVNKGKGKAAFQHGTADDDDELY</sequence>
<feature type="non-terminal residue" evidence="2">
    <location>
        <position position="1"/>
    </location>
</feature>
<dbReference type="EMBL" id="CVQI01035384">
    <property type="protein sequence ID" value="CRK46193.1"/>
    <property type="molecule type" value="Genomic_DNA"/>
</dbReference>
<accession>A0A0G4NIE6</accession>
<name>A0A0G4NIE6_VERLO</name>
<dbReference type="GO" id="GO:0016887">
    <property type="term" value="F:ATP hydrolysis activity"/>
    <property type="evidence" value="ECO:0007669"/>
    <property type="project" value="TreeGrafter"/>
</dbReference>
<organism evidence="2 3">
    <name type="scientific">Verticillium longisporum</name>
    <name type="common">Verticillium dahliae var. longisporum</name>
    <dbReference type="NCBI Taxonomy" id="100787"/>
    <lineage>
        <taxon>Eukaryota</taxon>
        <taxon>Fungi</taxon>
        <taxon>Dikarya</taxon>
        <taxon>Ascomycota</taxon>
        <taxon>Pezizomycotina</taxon>
        <taxon>Sordariomycetes</taxon>
        <taxon>Hypocreomycetidae</taxon>
        <taxon>Glomerellales</taxon>
        <taxon>Plectosphaerellaceae</taxon>
        <taxon>Verticillium</taxon>
    </lineage>
</organism>
<feature type="region of interest" description="Disordered" evidence="1">
    <location>
        <begin position="407"/>
        <end position="493"/>
    </location>
</feature>
<dbReference type="GO" id="GO:0005778">
    <property type="term" value="C:peroxisomal membrane"/>
    <property type="evidence" value="ECO:0007669"/>
    <property type="project" value="TreeGrafter"/>
</dbReference>
<evidence type="ECO:0000256" key="1">
    <source>
        <dbReference type="SAM" id="MobiDB-lite"/>
    </source>
</evidence>
<dbReference type="FunFam" id="1.10.8.60:FF:000039">
    <property type="entry name" value="peroxisome biogenesis factor 6"/>
    <property type="match status" value="1"/>
</dbReference>
<gene>
    <name evidence="2" type="ORF">BN1723_006924</name>
</gene>
<dbReference type="Proteomes" id="UP000045706">
    <property type="component" value="Unassembled WGS sequence"/>
</dbReference>
<evidence type="ECO:0000313" key="3">
    <source>
        <dbReference type="Proteomes" id="UP000045706"/>
    </source>
</evidence>
<dbReference type="GO" id="GO:0016558">
    <property type="term" value="P:protein import into peroxisome matrix"/>
    <property type="evidence" value="ECO:0007669"/>
    <property type="project" value="TreeGrafter"/>
</dbReference>